<dbReference type="OrthoDB" id="9759608at2"/>
<keyword evidence="5" id="KW-1185">Reference proteome</keyword>
<dbReference type="Pfam" id="PF05378">
    <property type="entry name" value="Hydant_A_N"/>
    <property type="match status" value="1"/>
</dbReference>
<protein>
    <submittedName>
        <fullName evidence="4">N-methylhydantoinase A</fullName>
    </submittedName>
</protein>
<dbReference type="GO" id="GO:0017168">
    <property type="term" value="F:5-oxoprolinase (ATP-hydrolyzing) activity"/>
    <property type="evidence" value="ECO:0007669"/>
    <property type="project" value="TreeGrafter"/>
</dbReference>
<proteinExistence type="predicted"/>
<dbReference type="RefSeq" id="WP_110377244.1">
    <property type="nucleotide sequence ID" value="NZ_JAHBRY010000002.1"/>
</dbReference>
<reference evidence="4 5" key="1">
    <citation type="submission" date="2018-05" db="EMBL/GenBank/DDBJ databases">
        <title>Genomic Encyclopedia of Type Strains, Phase IV (KMG-IV): sequencing the most valuable type-strain genomes for metagenomic binning, comparative biology and taxonomic classification.</title>
        <authorList>
            <person name="Goeker M."/>
        </authorList>
    </citation>
    <scope>NUCLEOTIDE SEQUENCE [LARGE SCALE GENOMIC DNA]</scope>
    <source>
        <strain evidence="4 5">DSM 6462</strain>
    </source>
</reference>
<dbReference type="InterPro" id="IPR049517">
    <property type="entry name" value="ACX-like_C"/>
</dbReference>
<evidence type="ECO:0000259" key="2">
    <source>
        <dbReference type="Pfam" id="PF05378"/>
    </source>
</evidence>
<evidence type="ECO:0000313" key="5">
    <source>
        <dbReference type="Proteomes" id="UP000248021"/>
    </source>
</evidence>
<dbReference type="Pfam" id="PF19278">
    <property type="entry name" value="Hydant_A_C"/>
    <property type="match status" value="1"/>
</dbReference>
<comment type="caution">
    <text evidence="4">The sequence shown here is derived from an EMBL/GenBank/DDBJ whole genome shotgun (WGS) entry which is preliminary data.</text>
</comment>
<dbReference type="SUPFAM" id="SSF53067">
    <property type="entry name" value="Actin-like ATPase domain"/>
    <property type="match status" value="1"/>
</dbReference>
<feature type="domain" description="Acetophenone carboxylase-like C-terminal" evidence="3">
    <location>
        <begin position="532"/>
        <end position="672"/>
    </location>
</feature>
<dbReference type="AlphaFoldDB" id="A0A2V3TX85"/>
<dbReference type="Proteomes" id="UP000248021">
    <property type="component" value="Unassembled WGS sequence"/>
</dbReference>
<feature type="domain" description="Hydantoinase/oxoprolinase N-terminal" evidence="2">
    <location>
        <begin position="3"/>
        <end position="181"/>
    </location>
</feature>
<dbReference type="Pfam" id="PF01968">
    <property type="entry name" value="Hydantoinase_A"/>
    <property type="match status" value="1"/>
</dbReference>
<dbReference type="GO" id="GO:0005829">
    <property type="term" value="C:cytosol"/>
    <property type="evidence" value="ECO:0007669"/>
    <property type="project" value="TreeGrafter"/>
</dbReference>
<organism evidence="4 5">
    <name type="scientific">Chelatococcus asaccharovorans</name>
    <dbReference type="NCBI Taxonomy" id="28210"/>
    <lineage>
        <taxon>Bacteria</taxon>
        <taxon>Pseudomonadati</taxon>
        <taxon>Pseudomonadota</taxon>
        <taxon>Alphaproteobacteria</taxon>
        <taxon>Hyphomicrobiales</taxon>
        <taxon>Chelatococcaceae</taxon>
        <taxon>Chelatococcus</taxon>
    </lineage>
</organism>
<evidence type="ECO:0000259" key="1">
    <source>
        <dbReference type="Pfam" id="PF01968"/>
    </source>
</evidence>
<dbReference type="InterPro" id="IPR008040">
    <property type="entry name" value="Hydant_A_N"/>
</dbReference>
<dbReference type="PANTHER" id="PTHR11365">
    <property type="entry name" value="5-OXOPROLINASE RELATED"/>
    <property type="match status" value="1"/>
</dbReference>
<dbReference type="PANTHER" id="PTHR11365:SF23">
    <property type="entry name" value="HYPOTHETICAL 5-OXOPROLINASE (EUROFUNG)-RELATED"/>
    <property type="match status" value="1"/>
</dbReference>
<dbReference type="InterPro" id="IPR043129">
    <property type="entry name" value="ATPase_NBD"/>
</dbReference>
<dbReference type="EMBL" id="QJJK01000012">
    <property type="protein sequence ID" value="PXW53990.1"/>
    <property type="molecule type" value="Genomic_DNA"/>
</dbReference>
<accession>A0A2V3TX85</accession>
<name>A0A2V3TX85_9HYPH</name>
<dbReference type="InterPro" id="IPR045079">
    <property type="entry name" value="Oxoprolinase-like"/>
</dbReference>
<evidence type="ECO:0000259" key="3">
    <source>
        <dbReference type="Pfam" id="PF19278"/>
    </source>
</evidence>
<sequence length="681" mass="72183">MLRIGIDIGGTFTDFVAWRSAGGETVSFKVPSTPPNYAEGFKAGLTEMLGRVGAGADEDIMIVHGTTVSTNTVIERSAPPIALLTTAGFRDVLNLQRLRLKQPTDIFNQRVPALVPRHLVFEIEERLMADGSVRKPVDLDGVRRAARTAQERGATGFAIAFYHSYRNPDHEQAAREAIREELGEELGDVDVSLSSEIWPQIGEYERAVVAVLNAFVKPKMNSYIADIEAFLAKTLPKASLFITRSNGGAMAAAEARQFPVQTLLSGPASGVTAALAVAERLGGGQFLTFDMGGTSTDVSLIRNATATVSSSAEVGDFPLSMPVTEIEAIGAGGGSIISLDGRVLRVGPRSAGARPGPACFGHGGTEPAVSDAYLLCGYLNPENFLGGRMRLDRAAAERAMQPVCDAAGLDVGAAAEAALTVATSNMVARVLPYLARHGVDPEDVTLVVYGGAGSLHGPLLAREMGIGQVLIPPTPSVFCASGGLVTQLVHDTVATVQGQTIDAGVLKAEFADIETRARAWLAGQIAPELLVKVAIARFVDMRYRGQSFQLQVNVPEDVLAAGDLGRLAKAFHAEHDRLYSHSDPGAEVEYLQLRVRISGALPAPGADAAKLRDIPVEQAGSRPIRIGDSWREAPVFDRARLAAGSRIPGPAMIEQDDTTILVPPDFTAVVNDFGDLILSRE</sequence>
<evidence type="ECO:0000313" key="4">
    <source>
        <dbReference type="EMBL" id="PXW53990.1"/>
    </source>
</evidence>
<dbReference type="GO" id="GO:0006749">
    <property type="term" value="P:glutathione metabolic process"/>
    <property type="evidence" value="ECO:0007669"/>
    <property type="project" value="TreeGrafter"/>
</dbReference>
<feature type="domain" description="Hydantoinase A/oxoprolinase" evidence="1">
    <location>
        <begin position="206"/>
        <end position="491"/>
    </location>
</feature>
<dbReference type="InterPro" id="IPR002821">
    <property type="entry name" value="Hydantoinase_A"/>
</dbReference>
<gene>
    <name evidence="4" type="ORF">C7450_11219</name>
</gene>